<evidence type="ECO:0000313" key="2">
    <source>
        <dbReference type="Proteomes" id="UP001216579"/>
    </source>
</evidence>
<proteinExistence type="predicted"/>
<protein>
    <recommendedName>
        <fullName evidence="3">V-type ATP synthase subunit E</fullName>
    </recommendedName>
</protein>
<comment type="caution">
    <text evidence="1">The sequence shown here is derived from an EMBL/GenBank/DDBJ whole genome shotgun (WGS) entry which is preliminary data.</text>
</comment>
<dbReference type="RefSeq" id="WP_276096229.1">
    <property type="nucleotide sequence ID" value="NZ_JARJBC010000024.1"/>
</dbReference>
<gene>
    <name evidence="1" type="ORF">P3G67_29600</name>
</gene>
<accession>A0ABT5ZU78</accession>
<organism evidence="1 2">
    <name type="scientific">Streptomyces silvisoli</name>
    <dbReference type="NCBI Taxonomy" id="3034235"/>
    <lineage>
        <taxon>Bacteria</taxon>
        <taxon>Bacillati</taxon>
        <taxon>Actinomycetota</taxon>
        <taxon>Actinomycetes</taxon>
        <taxon>Kitasatosporales</taxon>
        <taxon>Streptomycetaceae</taxon>
        <taxon>Streptomyces</taxon>
    </lineage>
</organism>
<name>A0ABT5ZU78_9ACTN</name>
<dbReference type="EMBL" id="JARJBC010000024">
    <property type="protein sequence ID" value="MDF3293291.1"/>
    <property type="molecule type" value="Genomic_DNA"/>
</dbReference>
<reference evidence="1 2" key="1">
    <citation type="submission" date="2023-03" db="EMBL/GenBank/DDBJ databases">
        <title>Draft genome sequence of Streptomyces sp. RB6PN23 isolated from peat swamp forest in Thailand.</title>
        <authorList>
            <person name="Klaysubun C."/>
            <person name="Duangmal K."/>
        </authorList>
    </citation>
    <scope>NUCLEOTIDE SEQUENCE [LARGE SCALE GENOMIC DNA]</scope>
    <source>
        <strain evidence="1 2">RB6PN23</strain>
    </source>
</reference>
<sequence>MTAPGTERSDALEPVRDALLRAARKDAEAVLTEAHRAAAAVLDEAQARATAILDEARTQGTADGTADGAALRVRARRTVRARELAARREAYDELRRRATARVRRLRTESEYPSMRDELVARARQLLGADASVSEDPDGGVVATAPGRRVDLTLDALAGRALERFAAQVETLWAP</sequence>
<dbReference type="Proteomes" id="UP001216579">
    <property type="component" value="Unassembled WGS sequence"/>
</dbReference>
<keyword evidence="2" id="KW-1185">Reference proteome</keyword>
<evidence type="ECO:0000313" key="1">
    <source>
        <dbReference type="EMBL" id="MDF3293291.1"/>
    </source>
</evidence>
<evidence type="ECO:0008006" key="3">
    <source>
        <dbReference type="Google" id="ProtNLM"/>
    </source>
</evidence>